<evidence type="ECO:0000259" key="2">
    <source>
        <dbReference type="Pfam" id="PF16169"/>
    </source>
</evidence>
<comment type="caution">
    <text evidence="3">The sequence shown here is derived from an EMBL/GenBank/DDBJ whole genome shotgun (WGS) entry which is preliminary data.</text>
</comment>
<evidence type="ECO:0008006" key="5">
    <source>
        <dbReference type="Google" id="ProtNLM"/>
    </source>
</evidence>
<dbReference type="Pfam" id="PF14399">
    <property type="entry name" value="BtrH_N"/>
    <property type="match status" value="1"/>
</dbReference>
<reference evidence="3 4" key="1">
    <citation type="submission" date="2023-07" db="EMBL/GenBank/DDBJ databases">
        <title>Genomic Encyclopedia of Type Strains, Phase IV (KMG-IV): sequencing the most valuable type-strain genomes for metagenomic binning, comparative biology and taxonomic classification.</title>
        <authorList>
            <person name="Goeker M."/>
        </authorList>
    </citation>
    <scope>NUCLEOTIDE SEQUENCE [LARGE SCALE GENOMIC DNA]</scope>
    <source>
        <strain evidence="3 4">DSM 17723</strain>
    </source>
</reference>
<evidence type="ECO:0000313" key="4">
    <source>
        <dbReference type="Proteomes" id="UP001232245"/>
    </source>
</evidence>
<dbReference type="InterPro" id="IPR032369">
    <property type="entry name" value="DUF4872"/>
</dbReference>
<dbReference type="InterPro" id="IPR026935">
    <property type="entry name" value="BtrH_N"/>
</dbReference>
<accession>A0ABT9Z2E2</accession>
<evidence type="ECO:0000259" key="1">
    <source>
        <dbReference type="Pfam" id="PF14399"/>
    </source>
</evidence>
<feature type="domain" description="Butirosin biosynthesis protein H N-terminal" evidence="1">
    <location>
        <begin position="16"/>
        <end position="147"/>
    </location>
</feature>
<feature type="domain" description="DUF4872" evidence="2">
    <location>
        <begin position="168"/>
        <end position="336"/>
    </location>
</feature>
<protein>
    <recommendedName>
        <fullName evidence="5">DUF4872 domain-containing protein</fullName>
    </recommendedName>
</protein>
<dbReference type="Proteomes" id="UP001232245">
    <property type="component" value="Unassembled WGS sequence"/>
</dbReference>
<sequence>MSTTYPPPYKHDRGIHCITTAMTNILHHKGIEISEELCFGIGSGLGFTYTRGRKLEQFLVFGRSDDLELNLCEMLGISARLCQHPNSDVALDKVLKRFSENQPVIVDLDISKLPYLTQALMWPETSSHGGHKAVFGGYDQASDEIILYEYLWVEPKRMKREAFYQAWNSFNGLAPACNLWYEFEFPISIFPLEEAIKKGIEMNVFRMLSPWNKFHGVSGLKAFLRESPNWHYLFNEEARVKLAYASYISLEIGGTGKGAFRKMFSRFLKKAAYLLHDDRLNLLSKEYLVLASLWSELANLLHEGSHDPIKGLFSGNEANERLTNEIYEKEIRAITRLKEITDMWR</sequence>
<evidence type="ECO:0000313" key="3">
    <source>
        <dbReference type="EMBL" id="MDQ0226419.1"/>
    </source>
</evidence>
<organism evidence="3 4">
    <name type="scientific">Metabacillus niabensis</name>
    <dbReference type="NCBI Taxonomy" id="324854"/>
    <lineage>
        <taxon>Bacteria</taxon>
        <taxon>Bacillati</taxon>
        <taxon>Bacillota</taxon>
        <taxon>Bacilli</taxon>
        <taxon>Bacillales</taxon>
        <taxon>Bacillaceae</taxon>
        <taxon>Metabacillus</taxon>
    </lineage>
</organism>
<dbReference type="RefSeq" id="WP_095300459.1">
    <property type="nucleotide sequence ID" value="NZ_CADEPK010000033.1"/>
</dbReference>
<proteinExistence type="predicted"/>
<name>A0ABT9Z2E2_9BACI</name>
<dbReference type="EMBL" id="JAUSTZ010000005">
    <property type="protein sequence ID" value="MDQ0226419.1"/>
    <property type="molecule type" value="Genomic_DNA"/>
</dbReference>
<gene>
    <name evidence="3" type="ORF">J2S02_002764</name>
</gene>
<keyword evidence="4" id="KW-1185">Reference proteome</keyword>
<dbReference type="Pfam" id="PF16169">
    <property type="entry name" value="DUF4872"/>
    <property type="match status" value="1"/>
</dbReference>